<dbReference type="Pfam" id="PF00293">
    <property type="entry name" value="NUDIX"/>
    <property type="match status" value="1"/>
</dbReference>
<dbReference type="InterPro" id="IPR015797">
    <property type="entry name" value="NUDIX_hydrolase-like_dom_sf"/>
</dbReference>
<accession>K1YAR9</accession>
<evidence type="ECO:0000313" key="2">
    <source>
        <dbReference type="EMBL" id="EKD29493.1"/>
    </source>
</evidence>
<name>K1YAR9_9BACT</name>
<dbReference type="Gene3D" id="3.90.79.10">
    <property type="entry name" value="Nucleoside Triphosphate Pyrophosphohydrolase"/>
    <property type="match status" value="1"/>
</dbReference>
<proteinExistence type="predicted"/>
<sequence>MNFDLNTHVKTLLEGYLEVFTDEKNRFPILTQQLWDNENLWTRKNFTGHVTASAYVLSPDKKRFAMIHNINLDKWLAPGGHWEEWDGEMYNNAMREVREETWLTEIDLYSWHKENNFTPIDIDTHHIPENPKKQEKEHYHHDFRYVFILKNKSAIRLQSVEVAWFKWLSIEKNDVADSSGNNVLEKIRTLL</sequence>
<dbReference type="SUPFAM" id="SSF55811">
    <property type="entry name" value="Nudix"/>
    <property type="match status" value="1"/>
</dbReference>
<dbReference type="AlphaFoldDB" id="K1YAR9"/>
<reference evidence="2" key="1">
    <citation type="journal article" date="2012" name="Science">
        <title>Fermentation, hydrogen, and sulfur metabolism in multiple uncultivated bacterial phyla.</title>
        <authorList>
            <person name="Wrighton K.C."/>
            <person name="Thomas B.C."/>
            <person name="Sharon I."/>
            <person name="Miller C.S."/>
            <person name="Castelle C.J."/>
            <person name="VerBerkmoes N.C."/>
            <person name="Wilkins M.J."/>
            <person name="Hettich R.L."/>
            <person name="Lipton M.S."/>
            <person name="Williams K.H."/>
            <person name="Long P.E."/>
            <person name="Banfield J.F."/>
        </authorList>
    </citation>
    <scope>NUCLEOTIDE SEQUENCE [LARGE SCALE GENOMIC DNA]</scope>
</reference>
<protein>
    <recommendedName>
        <fullName evidence="1">Nudix hydrolase domain-containing protein</fullName>
    </recommendedName>
</protein>
<dbReference type="EMBL" id="AMFJ01034387">
    <property type="protein sequence ID" value="EKD29493.1"/>
    <property type="molecule type" value="Genomic_DNA"/>
</dbReference>
<dbReference type="CDD" id="cd03674">
    <property type="entry name" value="NUDIX_Hydrolase"/>
    <property type="match status" value="1"/>
</dbReference>
<gene>
    <name evidence="2" type="ORF">ACD_78C00387G0003</name>
</gene>
<comment type="caution">
    <text evidence="2">The sequence shown here is derived from an EMBL/GenBank/DDBJ whole genome shotgun (WGS) entry which is preliminary data.</text>
</comment>
<dbReference type="InterPro" id="IPR000086">
    <property type="entry name" value="NUDIX_hydrolase_dom"/>
</dbReference>
<dbReference type="PROSITE" id="PS51462">
    <property type="entry name" value="NUDIX"/>
    <property type="match status" value="1"/>
</dbReference>
<feature type="domain" description="Nudix hydrolase" evidence="1">
    <location>
        <begin position="47"/>
        <end position="188"/>
    </location>
</feature>
<evidence type="ECO:0000259" key="1">
    <source>
        <dbReference type="PROSITE" id="PS51462"/>
    </source>
</evidence>
<organism evidence="2">
    <name type="scientific">uncultured bacterium</name>
    <name type="common">gcode 4</name>
    <dbReference type="NCBI Taxonomy" id="1234023"/>
    <lineage>
        <taxon>Bacteria</taxon>
        <taxon>environmental samples</taxon>
    </lineage>
</organism>